<proteinExistence type="inferred from homology"/>
<comment type="cofactor">
    <cofactor evidence="1">
        <name>heme</name>
        <dbReference type="ChEBI" id="CHEBI:30413"/>
    </cofactor>
</comment>
<evidence type="ECO:0000256" key="7">
    <source>
        <dbReference type="ARBA" id="ARBA00022848"/>
    </source>
</evidence>
<evidence type="ECO:0000256" key="2">
    <source>
        <dbReference type="ARBA" id="ARBA00004524"/>
    </source>
</evidence>
<dbReference type="InterPro" id="IPR001128">
    <property type="entry name" value="Cyt_P450"/>
</dbReference>
<keyword evidence="7" id="KW-0492">Microsome</keyword>
<dbReference type="InterPro" id="IPR050182">
    <property type="entry name" value="Cytochrome_P450_fam2"/>
</dbReference>
<comment type="similarity">
    <text evidence="4">Belongs to the cytochrome P450 family.</text>
</comment>
<keyword evidence="9" id="KW-0408">Iron</keyword>
<keyword evidence="6" id="KW-0256">Endoplasmic reticulum</keyword>
<protein>
    <recommendedName>
        <fullName evidence="13">Cytochrome P450</fullName>
    </recommendedName>
</protein>
<dbReference type="EMBL" id="CAUEEQ010025317">
    <property type="protein sequence ID" value="CAJ0946319.1"/>
    <property type="molecule type" value="Genomic_DNA"/>
</dbReference>
<organism evidence="11 12">
    <name type="scientific">Ranitomeya imitator</name>
    <name type="common">mimic poison frog</name>
    <dbReference type="NCBI Taxonomy" id="111125"/>
    <lineage>
        <taxon>Eukaryota</taxon>
        <taxon>Metazoa</taxon>
        <taxon>Chordata</taxon>
        <taxon>Craniata</taxon>
        <taxon>Vertebrata</taxon>
        <taxon>Euteleostomi</taxon>
        <taxon>Amphibia</taxon>
        <taxon>Batrachia</taxon>
        <taxon>Anura</taxon>
        <taxon>Neobatrachia</taxon>
        <taxon>Hyloidea</taxon>
        <taxon>Dendrobatidae</taxon>
        <taxon>Dendrobatinae</taxon>
        <taxon>Ranitomeya</taxon>
    </lineage>
</organism>
<dbReference type="InterPro" id="IPR008067">
    <property type="entry name" value="Cyt_P450_E_grp-I_CYP2A-like"/>
</dbReference>
<accession>A0ABN9LUP5</accession>
<dbReference type="PRINTS" id="PR01684">
    <property type="entry name" value="EP450ICYP2A"/>
</dbReference>
<keyword evidence="12" id="KW-1185">Reference proteome</keyword>
<evidence type="ECO:0000256" key="5">
    <source>
        <dbReference type="ARBA" id="ARBA00022723"/>
    </source>
</evidence>
<comment type="caution">
    <text evidence="11">The sequence shown here is derived from an EMBL/GenBank/DDBJ whole genome shotgun (WGS) entry which is preliminary data.</text>
</comment>
<dbReference type="PANTHER" id="PTHR24300">
    <property type="entry name" value="CYTOCHROME P450 508A4-RELATED"/>
    <property type="match status" value="1"/>
</dbReference>
<evidence type="ECO:0000313" key="11">
    <source>
        <dbReference type="EMBL" id="CAJ0946319.1"/>
    </source>
</evidence>
<evidence type="ECO:0000256" key="9">
    <source>
        <dbReference type="ARBA" id="ARBA00023004"/>
    </source>
</evidence>
<gene>
    <name evidence="11" type="ORF">RIMI_LOCUS11271540</name>
</gene>
<evidence type="ECO:0008006" key="13">
    <source>
        <dbReference type="Google" id="ProtNLM"/>
    </source>
</evidence>
<dbReference type="InterPro" id="IPR036396">
    <property type="entry name" value="Cyt_P450_sf"/>
</dbReference>
<evidence type="ECO:0000256" key="6">
    <source>
        <dbReference type="ARBA" id="ARBA00022824"/>
    </source>
</evidence>
<evidence type="ECO:0000256" key="8">
    <source>
        <dbReference type="ARBA" id="ARBA00023002"/>
    </source>
</evidence>
<sequence length="369" mass="42672">MRDLAKLERRKSGYRASLTHTETVQTAVNGAARPKNPPLESLVDPRPYLSKAACNVIFAIVFGYRHDYEDAELLNVISLIYSTFSIISSKWGQLVEMFPWVMQYIPGRHQKIFTGLKKLLQFVNKRVEMNRKNLDENNPRSYVDAFLIKMEKENINPKTEFHMKNLLNSTLQIFFAGVDTSSTTLTYSLLLLMKYPNILEKIHKEIDQVIGRDRYPKMQDRRQMPFTDAVIHEIQRFIDLIPMGAPRKTTKDITFRGYSIPKNTNVYPVLTSVLKDPTHFPYPNEFNPQNFLDDHDEFKKNDAFIPMAAGKRICLGENLVRVEIFIILITVLQNFNLKSPVPLEDLDITPEISGLGNFPKLFKLAFIPR</sequence>
<dbReference type="SUPFAM" id="SSF48264">
    <property type="entry name" value="Cytochrome P450"/>
    <property type="match status" value="1"/>
</dbReference>
<evidence type="ECO:0000256" key="4">
    <source>
        <dbReference type="ARBA" id="ARBA00010617"/>
    </source>
</evidence>
<keyword evidence="5" id="KW-0479">Metal-binding</keyword>
<dbReference type="Gene3D" id="1.10.630.10">
    <property type="entry name" value="Cytochrome P450"/>
    <property type="match status" value="1"/>
</dbReference>
<dbReference type="PRINTS" id="PR00463">
    <property type="entry name" value="EP450I"/>
</dbReference>
<evidence type="ECO:0000256" key="3">
    <source>
        <dbReference type="ARBA" id="ARBA00004586"/>
    </source>
</evidence>
<keyword evidence="10" id="KW-0472">Membrane</keyword>
<name>A0ABN9LUP5_9NEOB</name>
<comment type="subcellular location">
    <subcellularLocation>
        <location evidence="3">Endoplasmic reticulum membrane</location>
    </subcellularLocation>
    <subcellularLocation>
        <location evidence="2">Microsome membrane</location>
    </subcellularLocation>
</comment>
<evidence type="ECO:0000256" key="1">
    <source>
        <dbReference type="ARBA" id="ARBA00001971"/>
    </source>
</evidence>
<dbReference type="PRINTS" id="PR00385">
    <property type="entry name" value="P450"/>
</dbReference>
<keyword evidence="8" id="KW-0560">Oxidoreductase</keyword>
<reference evidence="11" key="1">
    <citation type="submission" date="2023-07" db="EMBL/GenBank/DDBJ databases">
        <authorList>
            <person name="Stuckert A."/>
        </authorList>
    </citation>
    <scope>NUCLEOTIDE SEQUENCE</scope>
</reference>
<dbReference type="InterPro" id="IPR002401">
    <property type="entry name" value="Cyt_P450_E_grp-I"/>
</dbReference>
<dbReference type="PANTHER" id="PTHR24300:SF153">
    <property type="entry name" value="CYTOCHROME P450 2G1-LIKE-RELATED"/>
    <property type="match status" value="1"/>
</dbReference>
<evidence type="ECO:0000256" key="10">
    <source>
        <dbReference type="ARBA" id="ARBA00023136"/>
    </source>
</evidence>
<dbReference type="Pfam" id="PF00067">
    <property type="entry name" value="p450"/>
    <property type="match status" value="1"/>
</dbReference>
<evidence type="ECO:0000313" key="12">
    <source>
        <dbReference type="Proteomes" id="UP001176940"/>
    </source>
</evidence>
<dbReference type="Proteomes" id="UP001176940">
    <property type="component" value="Unassembled WGS sequence"/>
</dbReference>